<comment type="similarity">
    <text evidence="7">Belongs to the light-harvesting chlorophyll a/b-binding (LHC) protein family.</text>
</comment>
<keyword evidence="7" id="KW-0604">Photosystem II</keyword>
<dbReference type="EMBL" id="HBEC01038969">
    <property type="protein sequence ID" value="CAD8305468.1"/>
    <property type="molecule type" value="Transcribed_RNA"/>
</dbReference>
<evidence type="ECO:0000313" key="8">
    <source>
        <dbReference type="EMBL" id="CAD8305468.1"/>
    </source>
</evidence>
<dbReference type="GO" id="GO:0009522">
    <property type="term" value="C:photosystem I"/>
    <property type="evidence" value="ECO:0007669"/>
    <property type="project" value="UniProtKB-KW"/>
</dbReference>
<reference evidence="8" key="1">
    <citation type="submission" date="2021-01" db="EMBL/GenBank/DDBJ databases">
        <authorList>
            <person name="Corre E."/>
            <person name="Pelletier E."/>
            <person name="Niang G."/>
            <person name="Scheremetjew M."/>
            <person name="Finn R."/>
            <person name="Kale V."/>
            <person name="Holt S."/>
            <person name="Cochrane G."/>
            <person name="Meng A."/>
            <person name="Brown T."/>
            <person name="Cohen L."/>
        </authorList>
    </citation>
    <scope>NUCLEOTIDE SEQUENCE</scope>
    <source>
        <strain evidence="8">CCMP219</strain>
    </source>
</reference>
<feature type="binding site" description="axial binding residue" evidence="6">
    <location>
        <position position="176"/>
    </location>
    <ligand>
        <name>chlorophyll b</name>
        <dbReference type="ChEBI" id="CHEBI:61721"/>
        <label>3</label>
    </ligand>
    <ligandPart>
        <name>Mg</name>
        <dbReference type="ChEBI" id="CHEBI:25107"/>
    </ligandPart>
</feature>
<proteinExistence type="inferred from homology"/>
<dbReference type="AlphaFoldDB" id="A0A7R9VV21"/>
<keyword evidence="4 7" id="KW-0934">Plastid</keyword>
<feature type="binding site" evidence="6">
    <location>
        <position position="171"/>
    </location>
    <ligand>
        <name>chlorophyll a</name>
        <dbReference type="ChEBI" id="CHEBI:58416"/>
        <label>1</label>
    </ligand>
</feature>
<evidence type="ECO:0000256" key="6">
    <source>
        <dbReference type="PIRSR" id="PIRSR601344-1"/>
    </source>
</evidence>
<evidence type="ECO:0000256" key="4">
    <source>
        <dbReference type="ARBA" id="ARBA00022640"/>
    </source>
</evidence>
<protein>
    <recommendedName>
        <fullName evidence="7">Chlorophyll a-b binding protein, chloroplastic</fullName>
    </recommendedName>
</protein>
<feature type="binding site" evidence="6">
    <location>
        <position position="170"/>
    </location>
    <ligand>
        <name>chlorophyll a</name>
        <dbReference type="ChEBI" id="CHEBI:58416"/>
        <label>1</label>
    </ligand>
</feature>
<evidence type="ECO:0000256" key="3">
    <source>
        <dbReference type="ARBA" id="ARBA00022531"/>
    </source>
</evidence>
<evidence type="ECO:0000256" key="5">
    <source>
        <dbReference type="ARBA" id="ARBA00022991"/>
    </source>
</evidence>
<dbReference type="SUPFAM" id="SSF103511">
    <property type="entry name" value="Chlorophyll a-b binding protein"/>
    <property type="match status" value="1"/>
</dbReference>
<dbReference type="PANTHER" id="PTHR21649">
    <property type="entry name" value="CHLOROPHYLL A/B BINDING PROTEIN"/>
    <property type="match status" value="1"/>
</dbReference>
<accession>A0A7R9VV21</accession>
<keyword evidence="7" id="KW-0793">Thylakoid</keyword>
<dbReference type="GO" id="GO:0009765">
    <property type="term" value="P:photosynthesis, light harvesting"/>
    <property type="evidence" value="ECO:0007669"/>
    <property type="project" value="InterPro"/>
</dbReference>
<evidence type="ECO:0000256" key="2">
    <source>
        <dbReference type="ARBA" id="ARBA00022528"/>
    </source>
</evidence>
<keyword evidence="3 7" id="KW-0602">Photosynthesis</keyword>
<comment type="function">
    <text evidence="7">The light-harvesting complex (LHC) functions as a light receptor, it captures and delivers excitation energy to photosystems with which it is closely associated.</text>
</comment>
<dbReference type="GO" id="GO:0009535">
    <property type="term" value="C:chloroplast thylakoid membrane"/>
    <property type="evidence" value="ECO:0007669"/>
    <property type="project" value="UniProtKB-SubCell"/>
</dbReference>
<dbReference type="InterPro" id="IPR001344">
    <property type="entry name" value="Chloro_AB-bd_pln"/>
</dbReference>
<sequence>MALSMRSSSSSAVAGRRAAAPARAVVARAGGNWAPGTPKPEWLPADMPGNFGFDPLGLGKDSKSLERFQESEIYHGRWAMLGAAGCLAVELAGQGNWYDAPTWAVTGGTATYLGAPVPFDLTTITIFEVVGMAFAEGKRAEADWNGRVYPGFDPAGMAKDPSKFAEMKVKEIKNGRLAMVAFIGFIGQHAATGKSPLEALGEHVANPWAVNFATNGVSIPGL</sequence>
<keyword evidence="5 7" id="KW-0157">Chromophore</keyword>
<dbReference type="InterPro" id="IPR022796">
    <property type="entry name" value="Chloroa_b-bind"/>
</dbReference>
<keyword evidence="1 6" id="KW-0148">Chlorophyll</keyword>
<dbReference type="GO" id="GO:0009523">
    <property type="term" value="C:photosystem II"/>
    <property type="evidence" value="ECO:0007669"/>
    <property type="project" value="UniProtKB-KW"/>
</dbReference>
<evidence type="ECO:0000256" key="7">
    <source>
        <dbReference type="RuleBase" id="RU363080"/>
    </source>
</evidence>
<keyword evidence="2 7" id="KW-0150">Chloroplast</keyword>
<feature type="binding site" evidence="6">
    <location>
        <position position="113"/>
    </location>
    <ligand>
        <name>chlorophyll a</name>
        <dbReference type="ChEBI" id="CHEBI:58416"/>
        <label>1</label>
    </ligand>
</feature>
<feature type="binding site" evidence="6">
    <location>
        <position position="203"/>
    </location>
    <ligand>
        <name>chlorophyll a</name>
        <dbReference type="ChEBI" id="CHEBI:58416"/>
        <label>1</label>
    </ligand>
</feature>
<feature type="binding site" evidence="6">
    <location>
        <position position="188"/>
    </location>
    <ligand>
        <name>chlorophyll a</name>
        <dbReference type="ChEBI" id="CHEBI:58416"/>
        <label>1</label>
    </ligand>
</feature>
<feature type="binding site" evidence="6">
    <location>
        <position position="72"/>
    </location>
    <ligand>
        <name>chlorophyll a</name>
        <dbReference type="ChEBI" id="CHEBI:58416"/>
        <label>1</label>
    </ligand>
</feature>
<feature type="binding site" description="axial binding residue" evidence="6">
    <location>
        <position position="136"/>
    </location>
    <ligand>
        <name>chlorophyll b</name>
        <dbReference type="ChEBI" id="CHEBI:61721"/>
        <label>1</label>
    </ligand>
    <ligandPart>
        <name>Mg</name>
        <dbReference type="ChEBI" id="CHEBI:25107"/>
    </ligandPart>
</feature>
<feature type="binding site" description="axial binding residue" evidence="6">
    <location>
        <position position="77"/>
    </location>
    <ligand>
        <name>chlorophyll b</name>
        <dbReference type="ChEBI" id="CHEBI:61721"/>
        <label>1</label>
    </ligand>
    <ligandPart>
        <name>Mg</name>
        <dbReference type="ChEBI" id="CHEBI:25107"/>
    </ligandPart>
</feature>
<feature type="binding site" evidence="6">
    <location>
        <position position="75"/>
    </location>
    <ligand>
        <name>chlorophyll a</name>
        <dbReference type="ChEBI" id="CHEBI:58416"/>
        <label>1</label>
    </ligand>
</feature>
<name>A0A7R9VV21_9CHLO</name>
<keyword evidence="7" id="KW-0603">Photosystem I</keyword>
<comment type="subcellular location">
    <subcellularLocation>
        <location evidence="7">Plastid</location>
        <location evidence="7">Chloroplast thylakoid membrane</location>
    </subcellularLocation>
</comment>
<dbReference type="Gene3D" id="1.10.3460.10">
    <property type="entry name" value="Chlorophyll a/b binding protein domain"/>
    <property type="match status" value="1"/>
</dbReference>
<feature type="binding site" evidence="6">
    <location>
        <position position="174"/>
    </location>
    <ligand>
        <name>chlorophyll a</name>
        <dbReference type="ChEBI" id="CHEBI:58416"/>
        <label>1</label>
    </ligand>
</feature>
<dbReference type="Pfam" id="PF00504">
    <property type="entry name" value="Chloroa_b-bind"/>
    <property type="match status" value="1"/>
</dbReference>
<dbReference type="GO" id="GO:0016168">
    <property type="term" value="F:chlorophyll binding"/>
    <property type="evidence" value="ECO:0007669"/>
    <property type="project" value="UniProtKB-KW"/>
</dbReference>
<organism evidence="8">
    <name type="scientific">Chlamydomonas euryale</name>
    <dbReference type="NCBI Taxonomy" id="1486919"/>
    <lineage>
        <taxon>Eukaryota</taxon>
        <taxon>Viridiplantae</taxon>
        <taxon>Chlorophyta</taxon>
        <taxon>core chlorophytes</taxon>
        <taxon>Chlorophyceae</taxon>
        <taxon>CS clade</taxon>
        <taxon>Chlamydomonadales</taxon>
        <taxon>Chlamydomonadaceae</taxon>
        <taxon>Chlamydomonas</taxon>
    </lineage>
</organism>
<evidence type="ECO:0000256" key="1">
    <source>
        <dbReference type="ARBA" id="ARBA00022494"/>
    </source>
</evidence>
<gene>
    <name evidence="8" type="ORF">CEUR00632_LOCUS18100</name>
</gene>